<sequence>MYTLKIIRKFPQGTKIYDSVPFDVDEEEHYIELDGNIKVQYHFEGYQKPDSVIASVISGSSTTFIHKDESAYLMNDKGETVKIIHRV</sequence>
<organism evidence="1">
    <name type="scientific">Klebsiella phage FKP3</name>
    <dbReference type="NCBI Taxonomy" id="3231233"/>
    <lineage>
        <taxon>Viruses</taxon>
        <taxon>Duplodnaviria</taxon>
        <taxon>Heunggongvirae</taxon>
        <taxon>Uroviricota</taxon>
        <taxon>Caudoviricetes</taxon>
        <taxon>Stephanstirmvirinae</taxon>
        <taxon>Justusliebigvirus</taxon>
    </lineage>
</organism>
<evidence type="ECO:0000313" key="1">
    <source>
        <dbReference type="EMBL" id="XCI78095.1"/>
    </source>
</evidence>
<proteinExistence type="predicted"/>
<dbReference type="EMBL" id="PP895363">
    <property type="protein sequence ID" value="XCI78095.1"/>
    <property type="molecule type" value="Genomic_DNA"/>
</dbReference>
<reference evidence="1" key="1">
    <citation type="submission" date="2024-06" db="EMBL/GenBank/DDBJ databases">
        <title>High activity and specificity of bacteriophage cocktails against carbapenem-resistant Klebsiella pneumoniae belonging to high-risk clones CG258 and ST307.</title>
        <authorList>
            <person name="Jimenez Quiceno J."/>
            <person name="Salazar Ospina L."/>
            <person name="Tellez Carrasquilla S."/>
        </authorList>
    </citation>
    <scope>NUCLEOTIDE SEQUENCE</scope>
</reference>
<protein>
    <submittedName>
        <fullName evidence="1">Uncharacterized protein</fullName>
    </submittedName>
</protein>
<accession>A0AAU8I066</accession>
<name>A0AAU8I066_9CAUD</name>